<evidence type="ECO:0000313" key="2">
    <source>
        <dbReference type="EMBL" id="AYV83498.1"/>
    </source>
</evidence>
<name>A0A3G5A8D8_9VIRU</name>
<accession>A0A3G5A8D8</accession>
<protein>
    <submittedName>
        <fullName evidence="2">NAD-dependent epimerase/dehydratase family protein</fullName>
    </submittedName>
</protein>
<dbReference type="InterPro" id="IPR029303">
    <property type="entry name" value="CapF_C"/>
</dbReference>
<dbReference type="SUPFAM" id="SSF51182">
    <property type="entry name" value="RmlC-like cupins"/>
    <property type="match status" value="1"/>
</dbReference>
<dbReference type="InterPro" id="IPR036291">
    <property type="entry name" value="NAD(P)-bd_dom_sf"/>
</dbReference>
<organism evidence="2">
    <name type="scientific">Hyperionvirus sp</name>
    <dbReference type="NCBI Taxonomy" id="2487770"/>
    <lineage>
        <taxon>Viruses</taxon>
        <taxon>Varidnaviria</taxon>
        <taxon>Bamfordvirae</taxon>
        <taxon>Nucleocytoviricota</taxon>
        <taxon>Megaviricetes</taxon>
        <taxon>Imitervirales</taxon>
        <taxon>Mimiviridae</taxon>
        <taxon>Klosneuvirinae</taxon>
    </lineage>
</organism>
<dbReference type="EMBL" id="MK072389">
    <property type="protein sequence ID" value="AYV83498.1"/>
    <property type="molecule type" value="Genomic_DNA"/>
</dbReference>
<dbReference type="SUPFAM" id="SSF51735">
    <property type="entry name" value="NAD(P)-binding Rossmann-fold domains"/>
    <property type="match status" value="1"/>
</dbReference>
<dbReference type="Pfam" id="PF14667">
    <property type="entry name" value="Polysacc_synt_C"/>
    <property type="match status" value="1"/>
</dbReference>
<proteinExistence type="predicted"/>
<gene>
    <name evidence="2" type="ORF">Hyperionvirus7_69</name>
</gene>
<dbReference type="InterPro" id="IPR014710">
    <property type="entry name" value="RmlC-like_jellyroll"/>
</dbReference>
<feature type="domain" description="Capsular polysaccharide assembling protein CapF C-terminal" evidence="1">
    <location>
        <begin position="256"/>
        <end position="362"/>
    </location>
</feature>
<evidence type="ECO:0000259" key="1">
    <source>
        <dbReference type="Pfam" id="PF14667"/>
    </source>
</evidence>
<dbReference type="InterPro" id="IPR011051">
    <property type="entry name" value="RmlC_Cupin_sf"/>
</dbReference>
<reference evidence="2" key="1">
    <citation type="submission" date="2018-10" db="EMBL/GenBank/DDBJ databases">
        <title>Hidden diversity of soil giant viruses.</title>
        <authorList>
            <person name="Schulz F."/>
            <person name="Alteio L."/>
            <person name="Goudeau D."/>
            <person name="Ryan E.M."/>
            <person name="Malmstrom R.R."/>
            <person name="Blanchard J."/>
            <person name="Woyke T."/>
        </authorList>
    </citation>
    <scope>NUCLEOTIDE SEQUENCE</scope>
    <source>
        <strain evidence="2">HYV1</strain>
    </source>
</reference>
<dbReference type="Gene3D" id="3.40.50.720">
    <property type="entry name" value="NAD(P)-binding Rossmann-like Domain"/>
    <property type="match status" value="1"/>
</dbReference>
<sequence length="368" mass="42410">MFCLSNKDINKLSNITNEDIVINFCGVNRATTEGEYIAGNETFVINLVESFGKSRPFLVHLSSLMVYGFEDINNKDLSAYQRFFIDSKLNGEKHLINNYPNDKLCIIRPSNIFGFDCEPYYNNLLVTLIHEKITGNQKITKINKNCKRNFLSVSGLSQQIMNIIIQKRFGTYNIISNNDIKYDELVNILYDNNKPDYISIVDDASSVMNQKYLDDKNILIHEDFPTKIFETESKMINLLKINESIEIKKLGKLSQSRGDMVEISDLNNRRLYLITIKPNAVRGNHYHFIQHEHFYINRGKILYLFAHKENPEAILIKILDEGTLIKVNPLIIHSLANNFIGEDSEIIIVSTQEFIPNQSPDTVYVPLL</sequence>
<dbReference type="Gene3D" id="2.60.120.10">
    <property type="entry name" value="Jelly Rolls"/>
    <property type="match status" value="1"/>
</dbReference>
<dbReference type="CDD" id="cd02208">
    <property type="entry name" value="cupin_RmlC-like"/>
    <property type="match status" value="1"/>
</dbReference>